<comment type="caution">
    <text evidence="1">The sequence shown here is derived from an EMBL/GenBank/DDBJ whole genome shotgun (WGS) entry which is preliminary data.</text>
</comment>
<dbReference type="InterPro" id="IPR015915">
    <property type="entry name" value="Kelch-typ_b-propeller"/>
</dbReference>
<evidence type="ECO:0000313" key="2">
    <source>
        <dbReference type="Proteomes" id="UP000808337"/>
    </source>
</evidence>
<dbReference type="InterPro" id="IPR006652">
    <property type="entry name" value="Kelch_1"/>
</dbReference>
<accession>A0A9D7SXI3</accession>
<sequence length="84" mass="9548">MQSKKWIDLPVLPVPVSFGSGVVLDHALFVLGGIDTLLQFTDAFQKFDLFQNKWSTLPDPNCSKEAAWPSFARKNISDRRTRRP</sequence>
<reference evidence="1 2" key="1">
    <citation type="submission" date="2020-10" db="EMBL/GenBank/DDBJ databases">
        <title>Connecting structure to function with the recovery of over 1000 high-quality activated sludge metagenome-assembled genomes encoding full-length rRNA genes using long-read sequencing.</title>
        <authorList>
            <person name="Singleton C.M."/>
            <person name="Petriglieri F."/>
            <person name="Kristensen J.M."/>
            <person name="Kirkegaard R.H."/>
            <person name="Michaelsen T.Y."/>
            <person name="Andersen M.H."/>
            <person name="Karst S.M."/>
            <person name="Dueholm M.S."/>
            <person name="Nielsen P.H."/>
            <person name="Albertsen M."/>
        </authorList>
    </citation>
    <scope>NUCLEOTIDE SEQUENCE [LARGE SCALE GENOMIC DNA]</scope>
    <source>
        <strain evidence="1">Ribe_18-Q3-R11-54_MAXAC.273</strain>
    </source>
</reference>
<protein>
    <submittedName>
        <fullName evidence="1">Uncharacterized protein</fullName>
    </submittedName>
</protein>
<dbReference type="Proteomes" id="UP000808337">
    <property type="component" value="Unassembled WGS sequence"/>
</dbReference>
<gene>
    <name evidence="1" type="ORF">IPP15_16720</name>
</gene>
<name>A0A9D7SXI3_9BACT</name>
<dbReference type="Gene3D" id="2.120.10.80">
    <property type="entry name" value="Kelch-type beta propeller"/>
    <property type="match status" value="1"/>
</dbReference>
<dbReference type="AlphaFoldDB" id="A0A9D7SXI3"/>
<dbReference type="Pfam" id="PF01344">
    <property type="entry name" value="Kelch_1"/>
    <property type="match status" value="1"/>
</dbReference>
<organism evidence="1 2">
    <name type="scientific">Candidatus Opimibacter skivensis</name>
    <dbReference type="NCBI Taxonomy" id="2982028"/>
    <lineage>
        <taxon>Bacteria</taxon>
        <taxon>Pseudomonadati</taxon>
        <taxon>Bacteroidota</taxon>
        <taxon>Saprospiria</taxon>
        <taxon>Saprospirales</taxon>
        <taxon>Saprospiraceae</taxon>
        <taxon>Candidatus Opimibacter</taxon>
    </lineage>
</organism>
<proteinExistence type="predicted"/>
<dbReference type="EMBL" id="JADKGY010000029">
    <property type="protein sequence ID" value="MBK9983984.1"/>
    <property type="molecule type" value="Genomic_DNA"/>
</dbReference>
<dbReference type="SUPFAM" id="SSF117281">
    <property type="entry name" value="Kelch motif"/>
    <property type="match status" value="1"/>
</dbReference>
<evidence type="ECO:0000313" key="1">
    <source>
        <dbReference type="EMBL" id="MBK9983984.1"/>
    </source>
</evidence>